<proteinExistence type="predicted"/>
<dbReference type="GO" id="GO:0016757">
    <property type="term" value="F:glycosyltransferase activity"/>
    <property type="evidence" value="ECO:0007669"/>
    <property type="project" value="TreeGrafter"/>
</dbReference>
<dbReference type="Gene3D" id="3.40.50.2000">
    <property type="entry name" value="Glycogen Phosphorylase B"/>
    <property type="match status" value="2"/>
</dbReference>
<dbReference type="RefSeq" id="WP_024762179.1">
    <property type="nucleotide sequence ID" value="NZ_CP049140.1"/>
</dbReference>
<dbReference type="EMBL" id="CP049140">
    <property type="protein sequence ID" value="QIE90391.1"/>
    <property type="molecule type" value="Genomic_DNA"/>
</dbReference>
<evidence type="ECO:0000313" key="4">
    <source>
        <dbReference type="Proteomes" id="UP000501063"/>
    </source>
</evidence>
<protein>
    <submittedName>
        <fullName evidence="3">Glycosyltransferase</fullName>
    </submittedName>
</protein>
<dbReference type="PANTHER" id="PTHR46401">
    <property type="entry name" value="GLYCOSYLTRANSFERASE WBBK-RELATED"/>
    <property type="match status" value="1"/>
</dbReference>
<gene>
    <name evidence="3" type="ORF">G5B91_30730</name>
</gene>
<dbReference type="Pfam" id="PF13692">
    <property type="entry name" value="Glyco_trans_1_4"/>
    <property type="match status" value="1"/>
</dbReference>
<dbReference type="Pfam" id="PF12000">
    <property type="entry name" value="Glyco_trans_4_3"/>
    <property type="match status" value="1"/>
</dbReference>
<evidence type="ECO:0000256" key="1">
    <source>
        <dbReference type="ARBA" id="ARBA00022679"/>
    </source>
</evidence>
<dbReference type="AlphaFoldDB" id="A0A6G6J7E3"/>
<keyword evidence="1 3" id="KW-0808">Transferase</keyword>
<dbReference type="GO" id="GO:0009103">
    <property type="term" value="P:lipopolysaccharide biosynthetic process"/>
    <property type="evidence" value="ECO:0007669"/>
    <property type="project" value="TreeGrafter"/>
</dbReference>
<evidence type="ECO:0000313" key="3">
    <source>
        <dbReference type="EMBL" id="QIE90391.1"/>
    </source>
</evidence>
<evidence type="ECO:0000259" key="2">
    <source>
        <dbReference type="Pfam" id="PF12000"/>
    </source>
</evidence>
<dbReference type="Proteomes" id="UP000501063">
    <property type="component" value="Chromosome"/>
</dbReference>
<organism evidence="3 4">
    <name type="scientific">Pseudomonas nitroreducens</name>
    <dbReference type="NCBI Taxonomy" id="46680"/>
    <lineage>
        <taxon>Bacteria</taxon>
        <taxon>Pseudomonadati</taxon>
        <taxon>Pseudomonadota</taxon>
        <taxon>Gammaproteobacteria</taxon>
        <taxon>Pseudomonadales</taxon>
        <taxon>Pseudomonadaceae</taxon>
        <taxon>Pseudomonas</taxon>
    </lineage>
</organism>
<dbReference type="InterPro" id="IPR022623">
    <property type="entry name" value="Glyco_trans_4"/>
</dbReference>
<reference evidence="3 4" key="1">
    <citation type="submission" date="2020-02" db="EMBL/GenBank/DDBJ databases">
        <title>Integrative conjugative elements (ICEs) and plasmids drive adaptation of Pseudomonas nitroreducens strain HBP1 to wastewater environment.</title>
        <authorList>
            <person name="Sentchilo V."/>
            <person name="Carraro N."/>
            <person name="Bertelli C."/>
            <person name="van der Meer J.R."/>
        </authorList>
    </citation>
    <scope>NUCLEOTIDE SEQUENCE [LARGE SCALE GENOMIC DNA]</scope>
    <source>
        <strain evidence="3 4">HBP1</strain>
    </source>
</reference>
<dbReference type="SUPFAM" id="SSF53756">
    <property type="entry name" value="UDP-Glycosyltransferase/glycogen phosphorylase"/>
    <property type="match status" value="1"/>
</dbReference>
<dbReference type="KEGG" id="pnt:G5B91_30730"/>
<sequence>MKLLLIHQNFPGQFLHLAHGLLKDSRCQLLAIARDTARGVPGVRTLRYSPSRAVSPQIHHYLYTVEDAVLHGQQVARLLLQLRGTGYRPDVILAHPGWGETLYAKDVYPDVPLMHFCEYYGAMEGANINFDPEFPSSFDECARNRTRNALHLLNLEHCDLGISPTPWQRGLHPLAYREKIQVAHEGIPLDMLRPDPRGSLRLPSGQVLRAGDPVVTYVARNLEPYRGFHIFMRALPQILDCHPRAQVLILGGDEVSYGMPPQGAPNWRTRMLEEVRLDRSRVHFLGKVPYATYVKALQVSCAHVYLTYPFVLSWSMLEAMACGCLLVASDTAPVREVVRDRENGYLVDFFAVDDLAERVLEVLHNPSAHAGLCQMARLTAQRFDTRSGVSAYRRLLEMAMDPARAQG</sequence>
<feature type="domain" description="Glycosyl transferase family 4" evidence="2">
    <location>
        <begin position="28"/>
        <end position="190"/>
    </location>
</feature>
<dbReference type="CDD" id="cd03818">
    <property type="entry name" value="GT4_ExpC-like"/>
    <property type="match status" value="1"/>
</dbReference>
<accession>A0A6G6J7E3</accession>
<name>A0A6G6J7E3_PSENT</name>
<dbReference type="PANTHER" id="PTHR46401:SF2">
    <property type="entry name" value="GLYCOSYLTRANSFERASE WBBK-RELATED"/>
    <property type="match status" value="1"/>
</dbReference>